<accession>A0A0F8ZIY1</accession>
<dbReference type="InterPro" id="IPR000415">
    <property type="entry name" value="Nitroreductase-like"/>
</dbReference>
<feature type="non-terminal residue" evidence="1">
    <location>
        <position position="66"/>
    </location>
</feature>
<dbReference type="Gene3D" id="3.40.109.10">
    <property type="entry name" value="NADH Oxidase"/>
    <property type="match status" value="1"/>
</dbReference>
<gene>
    <name evidence="1" type="ORF">LCGC14_2767760</name>
</gene>
<comment type="caution">
    <text evidence="1">The sequence shown here is derived from an EMBL/GenBank/DDBJ whole genome shotgun (WGS) entry which is preliminary data.</text>
</comment>
<sequence>MDLYVFLSEGVYLYEAVPHRLAPVLAGDHRAKVSRRRRRRSRPMAPVILVYVADIARFAKARYQEP</sequence>
<organism evidence="1">
    <name type="scientific">marine sediment metagenome</name>
    <dbReference type="NCBI Taxonomy" id="412755"/>
    <lineage>
        <taxon>unclassified sequences</taxon>
        <taxon>metagenomes</taxon>
        <taxon>ecological metagenomes</taxon>
    </lineage>
</organism>
<evidence type="ECO:0000313" key="1">
    <source>
        <dbReference type="EMBL" id="KKK85985.1"/>
    </source>
</evidence>
<dbReference type="GO" id="GO:0016491">
    <property type="term" value="F:oxidoreductase activity"/>
    <property type="evidence" value="ECO:0007669"/>
    <property type="project" value="InterPro"/>
</dbReference>
<dbReference type="AlphaFoldDB" id="A0A0F8ZIY1"/>
<reference evidence="1" key="1">
    <citation type="journal article" date="2015" name="Nature">
        <title>Complex archaea that bridge the gap between prokaryotes and eukaryotes.</title>
        <authorList>
            <person name="Spang A."/>
            <person name="Saw J.H."/>
            <person name="Jorgensen S.L."/>
            <person name="Zaremba-Niedzwiedzka K."/>
            <person name="Martijn J."/>
            <person name="Lind A.E."/>
            <person name="van Eijk R."/>
            <person name="Schleper C."/>
            <person name="Guy L."/>
            <person name="Ettema T.J."/>
        </authorList>
    </citation>
    <scope>NUCLEOTIDE SEQUENCE</scope>
</reference>
<name>A0A0F8ZIY1_9ZZZZ</name>
<proteinExistence type="predicted"/>
<dbReference type="EMBL" id="LAZR01051057">
    <property type="protein sequence ID" value="KKK85985.1"/>
    <property type="molecule type" value="Genomic_DNA"/>
</dbReference>
<protein>
    <submittedName>
        <fullName evidence="1">Uncharacterized protein</fullName>
    </submittedName>
</protein>